<dbReference type="STRING" id="479433.Caci_1346"/>
<dbReference type="AlphaFoldDB" id="C7Q8K4"/>
<feature type="region of interest" description="Disordered" evidence="1">
    <location>
        <begin position="158"/>
        <end position="220"/>
    </location>
</feature>
<reference evidence="2 3" key="1">
    <citation type="journal article" date="2009" name="Stand. Genomic Sci.">
        <title>Complete genome sequence of Catenulispora acidiphila type strain (ID 139908).</title>
        <authorList>
            <person name="Copeland A."/>
            <person name="Lapidus A."/>
            <person name="Glavina Del Rio T."/>
            <person name="Nolan M."/>
            <person name="Lucas S."/>
            <person name="Chen F."/>
            <person name="Tice H."/>
            <person name="Cheng J.F."/>
            <person name="Bruce D."/>
            <person name="Goodwin L."/>
            <person name="Pitluck S."/>
            <person name="Mikhailova N."/>
            <person name="Pati A."/>
            <person name="Ivanova N."/>
            <person name="Mavromatis K."/>
            <person name="Chen A."/>
            <person name="Palaniappan K."/>
            <person name="Chain P."/>
            <person name="Land M."/>
            <person name="Hauser L."/>
            <person name="Chang Y.J."/>
            <person name="Jeffries C.D."/>
            <person name="Chertkov O."/>
            <person name="Brettin T."/>
            <person name="Detter J.C."/>
            <person name="Han C."/>
            <person name="Ali Z."/>
            <person name="Tindall B.J."/>
            <person name="Goker M."/>
            <person name="Bristow J."/>
            <person name="Eisen J.A."/>
            <person name="Markowitz V."/>
            <person name="Hugenholtz P."/>
            <person name="Kyrpides N.C."/>
            <person name="Klenk H.P."/>
        </authorList>
    </citation>
    <scope>NUCLEOTIDE SEQUENCE [LARGE SCALE GENOMIC DNA]</scope>
    <source>
        <strain evidence="3">DSM 44928 / JCM 14897 / NBRC 102108 / NRRL B-24433 / ID139908</strain>
    </source>
</reference>
<accession>C7Q8K4</accession>
<dbReference type="HOGENOM" id="CLU_663409_0_0_11"/>
<feature type="region of interest" description="Disordered" evidence="1">
    <location>
        <begin position="106"/>
        <end position="127"/>
    </location>
</feature>
<feature type="compositionally biased region" description="Low complexity" evidence="1">
    <location>
        <begin position="174"/>
        <end position="220"/>
    </location>
</feature>
<dbReference type="eggNOG" id="COG2931">
    <property type="taxonomic scope" value="Bacteria"/>
</dbReference>
<evidence type="ECO:0000313" key="2">
    <source>
        <dbReference type="EMBL" id="ACU70269.1"/>
    </source>
</evidence>
<feature type="compositionally biased region" description="Low complexity" evidence="1">
    <location>
        <begin position="9"/>
        <end position="21"/>
    </location>
</feature>
<dbReference type="Pfam" id="PF23716">
    <property type="entry name" value="DUF7158"/>
    <property type="match status" value="1"/>
</dbReference>
<dbReference type="Proteomes" id="UP000000851">
    <property type="component" value="Chromosome"/>
</dbReference>
<dbReference type="KEGG" id="cai:Caci_1346"/>
<evidence type="ECO:0000313" key="3">
    <source>
        <dbReference type="Proteomes" id="UP000000851"/>
    </source>
</evidence>
<sequence length="414" mass="42109">MTHAHHPADAAAAARAQRDAPTIGTVANTPIPRTRLDERVRDLRTGHLATRLPTAGSKEDRQFLRWTAQVLLTEELCRVELARMQATESALDDDAGAAAAASSLADASASDGSPPADAAPPLDVATPTDATMSAAGFLPADAGPLAAASPPNFATPAAGSLPADVAPPTDATMPAAGSLPADASPPADAATPVDASPPADAATPVDAATPTDATMPVDVVPPVDVAPPAAAATSADVAAPANGPAAPRPLTQAESLHLGSINAAAWSSTSAMSALYDLVTEPSQPAARATDTRPWYRVTHSVAPTALEAATATPTSLGWTTLDDLPAPLAAELRAHPSGSRVGPVHTTLGWHVATITATESRPAEPAPHTEAIDPARLAAFNRWLDERRHALVTLAPGFEHPGDPSQPDNTHRH</sequence>
<dbReference type="EMBL" id="CP001700">
    <property type="protein sequence ID" value="ACU70269.1"/>
    <property type="molecule type" value="Genomic_DNA"/>
</dbReference>
<dbReference type="RefSeq" id="WP_012785563.1">
    <property type="nucleotide sequence ID" value="NC_013131.1"/>
</dbReference>
<dbReference type="InParanoid" id="C7Q8K4"/>
<dbReference type="FunCoup" id="C7Q8K4">
    <property type="interactions" value="28"/>
</dbReference>
<proteinExistence type="predicted"/>
<keyword evidence="3" id="KW-1185">Reference proteome</keyword>
<feature type="region of interest" description="Disordered" evidence="1">
    <location>
        <begin position="1"/>
        <end position="32"/>
    </location>
</feature>
<dbReference type="InterPro" id="IPR055582">
    <property type="entry name" value="DUF7158"/>
</dbReference>
<organism evidence="2 3">
    <name type="scientific">Catenulispora acidiphila (strain DSM 44928 / JCM 14897 / NBRC 102108 / NRRL B-24433 / ID139908)</name>
    <dbReference type="NCBI Taxonomy" id="479433"/>
    <lineage>
        <taxon>Bacteria</taxon>
        <taxon>Bacillati</taxon>
        <taxon>Actinomycetota</taxon>
        <taxon>Actinomycetes</taxon>
        <taxon>Catenulisporales</taxon>
        <taxon>Catenulisporaceae</taxon>
        <taxon>Catenulispora</taxon>
    </lineage>
</organism>
<protein>
    <submittedName>
        <fullName evidence="2">Uncharacterized protein</fullName>
    </submittedName>
</protein>
<name>C7Q8K4_CATAD</name>
<evidence type="ECO:0000256" key="1">
    <source>
        <dbReference type="SAM" id="MobiDB-lite"/>
    </source>
</evidence>
<gene>
    <name evidence="2" type="ordered locus">Caci_1346</name>
</gene>
<feature type="region of interest" description="Disordered" evidence="1">
    <location>
        <begin position="395"/>
        <end position="414"/>
    </location>
</feature>